<dbReference type="InterPro" id="IPR052917">
    <property type="entry name" value="Stress-Dev_Protein"/>
</dbReference>
<proteinExistence type="predicted"/>
<dbReference type="InterPro" id="IPR012349">
    <property type="entry name" value="Split_barrel_FMN-bd"/>
</dbReference>
<dbReference type="eggNOG" id="COG3871">
    <property type="taxonomic scope" value="Bacteria"/>
</dbReference>
<name>Q3SP67_NITWN</name>
<dbReference type="Gene3D" id="2.30.110.10">
    <property type="entry name" value="Electron Transport, Fmn-binding Protein, Chain A"/>
    <property type="match status" value="1"/>
</dbReference>
<dbReference type="HOGENOM" id="CLU_091428_1_1_5"/>
<dbReference type="PANTHER" id="PTHR34818:SF1">
    <property type="entry name" value="PROTEIN BLI-3"/>
    <property type="match status" value="1"/>
</dbReference>
<dbReference type="PANTHER" id="PTHR34818">
    <property type="entry name" value="PROTEIN BLI-3"/>
    <property type="match status" value="1"/>
</dbReference>
<reference evidence="2 3" key="1">
    <citation type="journal article" date="2006" name="Appl. Environ. Microbiol.">
        <title>Genome sequence of the chemolithoautotrophic nitrite-oxidizing bacterium Nitrobacter winogradskyi Nb-255.</title>
        <authorList>
            <person name="Starkenburg S.R."/>
            <person name="Chain P.S."/>
            <person name="Sayavedra-Soto L.A."/>
            <person name="Hauser L."/>
            <person name="Land M.L."/>
            <person name="Larimer F.W."/>
            <person name="Malfatti S.A."/>
            <person name="Klotz M.G."/>
            <person name="Bottomley P.J."/>
            <person name="Arp D.J."/>
            <person name="Hickey W.J."/>
        </authorList>
    </citation>
    <scope>NUCLEOTIDE SEQUENCE [LARGE SCALE GENOMIC DNA]</scope>
    <source>
        <strain evidence="3">ATCC 25391 / DSM 10237 / CIP 104748 / NCIMB 11846 / Nb-255</strain>
    </source>
</reference>
<sequence>MMMEHHRIKVRSLKSLAMSRKNDIDRVWDIVEKVGVCMLTTQFAGGLRARPLEARPDRDAGLIFFVTDIRSPKEEEIKARPDIGLAFIGSSDKAYLSITGQACIIRDAEMTRAAWRKTDEVWWPGGPADPSVCLLQIDPSTAELWDGPASSVATAFEFAKAKLTGKKPNLGENRKVTVKM</sequence>
<organism evidence="2 3">
    <name type="scientific">Nitrobacter winogradskyi (strain ATCC 25391 / DSM 10237 / CIP 104748 / NCIMB 11846 / Nb-255)</name>
    <dbReference type="NCBI Taxonomy" id="323098"/>
    <lineage>
        <taxon>Bacteria</taxon>
        <taxon>Pseudomonadati</taxon>
        <taxon>Pseudomonadota</taxon>
        <taxon>Alphaproteobacteria</taxon>
        <taxon>Hyphomicrobiales</taxon>
        <taxon>Nitrobacteraceae</taxon>
        <taxon>Nitrobacter</taxon>
    </lineage>
</organism>
<dbReference type="AlphaFoldDB" id="Q3SP67"/>
<keyword evidence="3" id="KW-1185">Reference proteome</keyword>
<dbReference type="STRING" id="323098.Nwi_2671"/>
<evidence type="ECO:0000259" key="1">
    <source>
        <dbReference type="Pfam" id="PF16242"/>
    </source>
</evidence>
<dbReference type="Proteomes" id="UP000002531">
    <property type="component" value="Chromosome"/>
</dbReference>
<dbReference type="KEGG" id="nwi:Nwi_2671"/>
<dbReference type="SUPFAM" id="SSF50475">
    <property type="entry name" value="FMN-binding split barrel"/>
    <property type="match status" value="1"/>
</dbReference>
<dbReference type="InterPro" id="IPR038725">
    <property type="entry name" value="YdaG_split_barrel_FMN-bd"/>
</dbReference>
<evidence type="ECO:0000313" key="2">
    <source>
        <dbReference type="EMBL" id="ABA05924.1"/>
    </source>
</evidence>
<evidence type="ECO:0000313" key="3">
    <source>
        <dbReference type="Proteomes" id="UP000002531"/>
    </source>
</evidence>
<dbReference type="EMBL" id="CP000115">
    <property type="protein sequence ID" value="ABA05924.1"/>
    <property type="molecule type" value="Genomic_DNA"/>
</dbReference>
<gene>
    <name evidence="2" type="ordered locus">Nwi_2671</name>
</gene>
<protein>
    <submittedName>
        <fullName evidence="2">Pyridoxamine 5'-phosphate oxidase-related, FMN-binding protein</fullName>
    </submittedName>
</protein>
<feature type="domain" description="General stress protein FMN-binding split barrel" evidence="1">
    <location>
        <begin position="23"/>
        <end position="169"/>
    </location>
</feature>
<accession>Q3SP67</accession>
<dbReference type="Pfam" id="PF16242">
    <property type="entry name" value="Pyrid_ox_like"/>
    <property type="match status" value="1"/>
</dbReference>